<keyword evidence="4" id="KW-1185">Reference proteome</keyword>
<dbReference type="SUPFAM" id="SSF53474">
    <property type="entry name" value="alpha/beta-Hydrolases"/>
    <property type="match status" value="1"/>
</dbReference>
<dbReference type="Gene3D" id="3.40.50.1820">
    <property type="entry name" value="alpha/beta hydrolase"/>
    <property type="match status" value="1"/>
</dbReference>
<accession>A0ABP4FV71</accession>
<evidence type="ECO:0000313" key="3">
    <source>
        <dbReference type="EMBL" id="GAA1200414.1"/>
    </source>
</evidence>
<dbReference type="InterPro" id="IPR029058">
    <property type="entry name" value="AB_hydrolase_fold"/>
</dbReference>
<dbReference type="PRINTS" id="PR00412">
    <property type="entry name" value="EPOXHYDRLASE"/>
</dbReference>
<dbReference type="EMBL" id="BAAALM010000005">
    <property type="protein sequence ID" value="GAA1200414.1"/>
    <property type="molecule type" value="Genomic_DNA"/>
</dbReference>
<dbReference type="InterPro" id="IPR000073">
    <property type="entry name" value="AB_hydrolase_1"/>
</dbReference>
<dbReference type="GO" id="GO:0016787">
    <property type="term" value="F:hydrolase activity"/>
    <property type="evidence" value="ECO:0007669"/>
    <property type="project" value="UniProtKB-KW"/>
</dbReference>
<dbReference type="Pfam" id="PF00561">
    <property type="entry name" value="Abhydrolase_1"/>
    <property type="match status" value="1"/>
</dbReference>
<protein>
    <submittedName>
        <fullName evidence="3">Alpha/beta hydrolase</fullName>
    </submittedName>
</protein>
<dbReference type="RefSeq" id="WP_253856984.1">
    <property type="nucleotide sequence ID" value="NZ_BAAALM010000005.1"/>
</dbReference>
<sequence>MLPPDPSTVRYPGPWTHRDVSANGILLHVAEAGEGEPVLLLHGFAGLWWTWHHQLCDLAEAGFRVVAVDLRGYGDSDKPPRGYDAWTAAGDVAGLIRALGLRSAHVVGHSWGGLLAWSAAAMRPRVVRSVGVLGGAHPLALRHAAFRLPLGLRGAQARASSHVLRFQIPMAPEKRLVADDAAYTGELLASWAGEAWRGTGDFTETTATLRHAMRIPGVAHSALEYYRWALRSQFRGDGRRFRRDIDARVTMPVLQLHGEDDPCVLPSTARDSTPWRGPHSEFITLPGVGHFPHLEAPAETSAILASFLRSR</sequence>
<gene>
    <name evidence="3" type="ORF">GCM10009675_15730</name>
</gene>
<proteinExistence type="predicted"/>
<evidence type="ECO:0000256" key="1">
    <source>
        <dbReference type="ARBA" id="ARBA00022801"/>
    </source>
</evidence>
<organism evidence="3 4">
    <name type="scientific">Prauserella alba</name>
    <dbReference type="NCBI Taxonomy" id="176898"/>
    <lineage>
        <taxon>Bacteria</taxon>
        <taxon>Bacillati</taxon>
        <taxon>Actinomycetota</taxon>
        <taxon>Actinomycetes</taxon>
        <taxon>Pseudonocardiales</taxon>
        <taxon>Pseudonocardiaceae</taxon>
        <taxon>Prauserella</taxon>
    </lineage>
</organism>
<reference evidence="4" key="1">
    <citation type="journal article" date="2019" name="Int. J. Syst. Evol. Microbiol.">
        <title>The Global Catalogue of Microorganisms (GCM) 10K type strain sequencing project: providing services to taxonomists for standard genome sequencing and annotation.</title>
        <authorList>
            <consortium name="The Broad Institute Genomics Platform"/>
            <consortium name="The Broad Institute Genome Sequencing Center for Infectious Disease"/>
            <person name="Wu L."/>
            <person name="Ma J."/>
        </authorList>
    </citation>
    <scope>NUCLEOTIDE SEQUENCE [LARGE SCALE GENOMIC DNA]</scope>
    <source>
        <strain evidence="4">JCM 13022</strain>
    </source>
</reference>
<dbReference type="PRINTS" id="PR00111">
    <property type="entry name" value="ABHYDROLASE"/>
</dbReference>
<dbReference type="PANTHER" id="PTHR43329">
    <property type="entry name" value="EPOXIDE HYDROLASE"/>
    <property type="match status" value="1"/>
</dbReference>
<evidence type="ECO:0000313" key="4">
    <source>
        <dbReference type="Proteomes" id="UP001500467"/>
    </source>
</evidence>
<name>A0ABP4FV71_9PSEU</name>
<dbReference type="Proteomes" id="UP001500467">
    <property type="component" value="Unassembled WGS sequence"/>
</dbReference>
<evidence type="ECO:0000259" key="2">
    <source>
        <dbReference type="Pfam" id="PF00561"/>
    </source>
</evidence>
<feature type="domain" description="AB hydrolase-1" evidence="2">
    <location>
        <begin position="37"/>
        <end position="297"/>
    </location>
</feature>
<dbReference type="InterPro" id="IPR000639">
    <property type="entry name" value="Epox_hydrolase-like"/>
</dbReference>
<comment type="caution">
    <text evidence="3">The sequence shown here is derived from an EMBL/GenBank/DDBJ whole genome shotgun (WGS) entry which is preliminary data.</text>
</comment>
<keyword evidence="1 3" id="KW-0378">Hydrolase</keyword>